<protein>
    <submittedName>
        <fullName evidence="10">LITAF domain-containing protein</fullName>
    </submittedName>
</protein>
<keyword evidence="7 8" id="KW-0472">Membrane</keyword>
<proteinExistence type="inferred from homology"/>
<accession>Q9XWU7</accession>
<dbReference type="Proteomes" id="UP000001940">
    <property type="component" value="Chromosome III"/>
</dbReference>
<dbReference type="STRING" id="6239.Y37D8A.8.1"/>
<dbReference type="CTD" id="189616"/>
<dbReference type="DIP" id="DIP-25074N"/>
<dbReference type="Pfam" id="PF10601">
    <property type="entry name" value="zf-LITAF-like"/>
    <property type="match status" value="1"/>
</dbReference>
<feature type="transmembrane region" description="Helical" evidence="8">
    <location>
        <begin position="86"/>
        <end position="106"/>
    </location>
</feature>
<evidence type="ECO:0000259" key="9">
    <source>
        <dbReference type="PROSITE" id="PS51837"/>
    </source>
</evidence>
<dbReference type="Bgee" id="WBGene00012549">
    <property type="expression patterns" value="Expressed in larva and 1 other cell type or tissue"/>
</dbReference>
<dbReference type="SMART" id="SM00714">
    <property type="entry name" value="LITAF"/>
    <property type="match status" value="1"/>
</dbReference>
<dbReference type="UCSC" id="Y37D8A.8">
    <property type="organism name" value="c. elegans"/>
</dbReference>
<keyword evidence="11" id="KW-1185">Reference proteome</keyword>
<evidence type="ECO:0000256" key="8">
    <source>
        <dbReference type="SAM" id="Phobius"/>
    </source>
</evidence>
<dbReference type="PIR" id="T26643">
    <property type="entry name" value="T26643"/>
</dbReference>
<keyword evidence="6" id="KW-0862">Zinc</keyword>
<dbReference type="EMBL" id="BX284603">
    <property type="protein sequence ID" value="CAA21544.2"/>
    <property type="molecule type" value="Genomic_DNA"/>
</dbReference>
<name>Q9XWU7_CAEEL</name>
<gene>
    <name evidence="10" type="ORF">CELE_Y37D8A.8</name>
    <name evidence="10 12" type="ORF">Y37D8A.8</name>
</gene>
<evidence type="ECO:0000256" key="6">
    <source>
        <dbReference type="ARBA" id="ARBA00022833"/>
    </source>
</evidence>
<evidence type="ECO:0000256" key="3">
    <source>
        <dbReference type="ARBA" id="ARBA00004630"/>
    </source>
</evidence>
<dbReference type="PROSITE" id="PS51837">
    <property type="entry name" value="LITAF"/>
    <property type="match status" value="1"/>
</dbReference>
<keyword evidence="8" id="KW-0812">Transmembrane</keyword>
<reference evidence="10 11" key="1">
    <citation type="journal article" date="1998" name="Science">
        <title>Genome sequence of the nematode C. elegans: a platform for investigating biology.</title>
        <authorList>
            <consortium name="The C. elegans sequencing consortium"/>
            <person name="Sulson J.E."/>
            <person name="Waterston R."/>
        </authorList>
    </citation>
    <scope>NUCLEOTIDE SEQUENCE [LARGE SCALE GENOMIC DNA]</scope>
    <source>
        <strain evidence="10 11">Bristol N2</strain>
    </source>
</reference>
<dbReference type="GO" id="GO:0008270">
    <property type="term" value="F:zinc ion binding"/>
    <property type="evidence" value="ECO:0000318"/>
    <property type="project" value="GO_Central"/>
</dbReference>
<comment type="subcellular location">
    <subcellularLocation>
        <location evidence="2">Endosome membrane</location>
        <topology evidence="2">Peripheral membrane protein</topology>
    </subcellularLocation>
    <subcellularLocation>
        <location evidence="1">Late endosome membrane</location>
    </subcellularLocation>
    <subcellularLocation>
        <location evidence="3">Lysosome membrane</location>
        <topology evidence="3">Peripheral membrane protein</topology>
        <orientation evidence="3">Cytoplasmic side</orientation>
    </subcellularLocation>
</comment>
<dbReference type="AGR" id="WB:WBGene00012549"/>
<evidence type="ECO:0000313" key="10">
    <source>
        <dbReference type="EMBL" id="CAA21544.2"/>
    </source>
</evidence>
<evidence type="ECO:0000256" key="5">
    <source>
        <dbReference type="ARBA" id="ARBA00022723"/>
    </source>
</evidence>
<evidence type="ECO:0000256" key="2">
    <source>
        <dbReference type="ARBA" id="ARBA00004481"/>
    </source>
</evidence>
<dbReference type="PaxDb" id="6239-Y37D8A.8"/>
<keyword evidence="5" id="KW-0479">Metal-binding</keyword>
<evidence type="ECO:0000256" key="7">
    <source>
        <dbReference type="ARBA" id="ARBA00023136"/>
    </source>
</evidence>
<evidence type="ECO:0000256" key="4">
    <source>
        <dbReference type="ARBA" id="ARBA00005975"/>
    </source>
</evidence>
<feature type="domain" description="LITAF" evidence="9">
    <location>
        <begin position="47"/>
        <end position="129"/>
    </location>
</feature>
<dbReference type="InterPro" id="IPR037519">
    <property type="entry name" value="LITAF_fam"/>
</dbReference>
<evidence type="ECO:0000313" key="11">
    <source>
        <dbReference type="Proteomes" id="UP000001940"/>
    </source>
</evidence>
<dbReference type="PANTHER" id="PTHR23292:SF1">
    <property type="entry name" value="LITAF DOMAIN-CONTAINING PROTEIN"/>
    <property type="match status" value="1"/>
</dbReference>
<dbReference type="AlphaFoldDB" id="Q9XWU7"/>
<dbReference type="HOGENOM" id="CLU_095549_6_0_1"/>
<dbReference type="InterPro" id="IPR006629">
    <property type="entry name" value="LITAF"/>
</dbReference>
<organism evidence="10 11">
    <name type="scientific">Caenorhabditis elegans</name>
    <dbReference type="NCBI Taxonomy" id="6239"/>
    <lineage>
        <taxon>Eukaryota</taxon>
        <taxon>Metazoa</taxon>
        <taxon>Ecdysozoa</taxon>
        <taxon>Nematoda</taxon>
        <taxon>Chromadorea</taxon>
        <taxon>Rhabditida</taxon>
        <taxon>Rhabditina</taxon>
        <taxon>Rhabditomorpha</taxon>
        <taxon>Rhabditoidea</taxon>
        <taxon>Rhabditidae</taxon>
        <taxon>Peloderinae</taxon>
        <taxon>Caenorhabditis</taxon>
    </lineage>
</organism>
<evidence type="ECO:0000256" key="1">
    <source>
        <dbReference type="ARBA" id="ARBA00004414"/>
    </source>
</evidence>
<comment type="similarity">
    <text evidence="4">Belongs to the CDIP1/LITAF family.</text>
</comment>
<dbReference type="RefSeq" id="NP_001317723.1">
    <property type="nucleotide sequence ID" value="NM_001330976.1"/>
</dbReference>
<dbReference type="GeneID" id="189616"/>
<dbReference type="KEGG" id="cel:CELE_Y37D8A.8"/>
<sequence length="130" mass="14596">MDPQHGSPPPSYAQAVADTDDVIPESKKTASPGDLVVSRKEAGQVVVATPYMYYEKVAPSFKPYQEYCPRCRCTVVTVVEYEMGCFAWLIIILIIFVAFFLIYILCCIDIRDAIHHCPNCGMVLSRKKRG</sequence>
<dbReference type="FunCoup" id="Q9XWU7">
    <property type="interactions" value="3"/>
</dbReference>
<dbReference type="GO" id="GO:0031902">
    <property type="term" value="C:late endosome membrane"/>
    <property type="evidence" value="ECO:0007669"/>
    <property type="project" value="UniProtKB-SubCell"/>
</dbReference>
<keyword evidence="8" id="KW-1133">Transmembrane helix</keyword>
<dbReference type="GO" id="GO:0005765">
    <property type="term" value="C:lysosomal membrane"/>
    <property type="evidence" value="ECO:0007669"/>
    <property type="project" value="UniProtKB-SubCell"/>
</dbReference>
<dbReference type="WormBase" id="Y37D8A.8">
    <property type="protein sequence ID" value="CE51701"/>
    <property type="gene ID" value="WBGene00012549"/>
</dbReference>
<dbReference type="PANTHER" id="PTHR23292">
    <property type="entry name" value="LIPOPOLYSACCHARIDE-INDUCED TUMOR NECROSIS FACTOR-ALPHA FACTOR"/>
    <property type="match status" value="1"/>
</dbReference>
<dbReference type="InParanoid" id="Q9XWU7"/>
<evidence type="ECO:0000313" key="12">
    <source>
        <dbReference type="WormBase" id="Y37D8A.8"/>
    </source>
</evidence>